<dbReference type="EMBL" id="CASHSV030000024">
    <property type="protein sequence ID" value="CAJ2638813.1"/>
    <property type="molecule type" value="Genomic_DNA"/>
</dbReference>
<protein>
    <submittedName>
        <fullName evidence="1">Uncharacterized protein</fullName>
    </submittedName>
</protein>
<sequence length="102" mass="11673">MAYFKVILNLALLFMIMLSIEVVTTARAPPWKIEPHHKTYERLTYIVNDRPRYHNYQVIPSPPPPPPLKSYTYVSPSPPPPSFPSRPPLSYNITPPPPPTHS</sequence>
<evidence type="ECO:0000313" key="2">
    <source>
        <dbReference type="Proteomes" id="UP001177021"/>
    </source>
</evidence>
<reference evidence="1" key="1">
    <citation type="submission" date="2023-10" db="EMBL/GenBank/DDBJ databases">
        <authorList>
            <person name="Rodriguez Cubillos JULIANA M."/>
            <person name="De Vega J."/>
        </authorList>
    </citation>
    <scope>NUCLEOTIDE SEQUENCE</scope>
</reference>
<proteinExistence type="predicted"/>
<gene>
    <name evidence="1" type="ORF">MILVUS5_LOCUS8954</name>
</gene>
<evidence type="ECO:0000313" key="1">
    <source>
        <dbReference type="EMBL" id="CAJ2638813.1"/>
    </source>
</evidence>
<keyword evidence="2" id="KW-1185">Reference proteome</keyword>
<accession>A0ACB0J514</accession>
<name>A0ACB0J514_TRIPR</name>
<organism evidence="1 2">
    <name type="scientific">Trifolium pratense</name>
    <name type="common">Red clover</name>
    <dbReference type="NCBI Taxonomy" id="57577"/>
    <lineage>
        <taxon>Eukaryota</taxon>
        <taxon>Viridiplantae</taxon>
        <taxon>Streptophyta</taxon>
        <taxon>Embryophyta</taxon>
        <taxon>Tracheophyta</taxon>
        <taxon>Spermatophyta</taxon>
        <taxon>Magnoliopsida</taxon>
        <taxon>eudicotyledons</taxon>
        <taxon>Gunneridae</taxon>
        <taxon>Pentapetalae</taxon>
        <taxon>rosids</taxon>
        <taxon>fabids</taxon>
        <taxon>Fabales</taxon>
        <taxon>Fabaceae</taxon>
        <taxon>Papilionoideae</taxon>
        <taxon>50 kb inversion clade</taxon>
        <taxon>NPAAA clade</taxon>
        <taxon>Hologalegina</taxon>
        <taxon>IRL clade</taxon>
        <taxon>Trifolieae</taxon>
        <taxon>Trifolium</taxon>
    </lineage>
</organism>
<dbReference type="Proteomes" id="UP001177021">
    <property type="component" value="Unassembled WGS sequence"/>
</dbReference>
<comment type="caution">
    <text evidence="1">The sequence shown here is derived from an EMBL/GenBank/DDBJ whole genome shotgun (WGS) entry which is preliminary data.</text>
</comment>